<evidence type="ECO:0000256" key="4">
    <source>
        <dbReference type="ARBA" id="ARBA00022448"/>
    </source>
</evidence>
<dbReference type="InterPro" id="IPR020006">
    <property type="entry name" value="FlhF"/>
</dbReference>
<dbReference type="GO" id="GO:0015031">
    <property type="term" value="P:protein transport"/>
    <property type="evidence" value="ECO:0007669"/>
    <property type="project" value="UniProtKB-KW"/>
</dbReference>
<feature type="region of interest" description="Disordered" evidence="14">
    <location>
        <begin position="94"/>
        <end position="114"/>
    </location>
</feature>
<evidence type="ECO:0000256" key="13">
    <source>
        <dbReference type="NCBIfam" id="TIGR03499"/>
    </source>
</evidence>
<keyword evidence="17" id="KW-0969">Cilium</keyword>
<dbReference type="GO" id="GO:0003924">
    <property type="term" value="F:GTPase activity"/>
    <property type="evidence" value="ECO:0007669"/>
    <property type="project" value="UniProtKB-UniRule"/>
</dbReference>
<keyword evidence="17" id="KW-0966">Cell projection</keyword>
<dbReference type="GO" id="GO:0006614">
    <property type="term" value="P:SRP-dependent cotranslational protein targeting to membrane"/>
    <property type="evidence" value="ECO:0007669"/>
    <property type="project" value="UniProtKB-UniRule"/>
</dbReference>
<feature type="domain" description="AAA+ ATPase" evidence="15">
    <location>
        <begin position="224"/>
        <end position="371"/>
    </location>
</feature>
<keyword evidence="6" id="KW-0547">Nucleotide-binding</keyword>
<proteinExistence type="inferred from homology"/>
<name>A0A915U910_9BACT</name>
<gene>
    <name evidence="17" type="primary">flhF</name>
    <name evidence="17" type="ORF">GF1_09020</name>
</gene>
<evidence type="ECO:0000256" key="14">
    <source>
        <dbReference type="SAM" id="MobiDB-lite"/>
    </source>
</evidence>
<evidence type="ECO:0000256" key="12">
    <source>
        <dbReference type="ARBA" id="ARBA00025337"/>
    </source>
</evidence>
<evidence type="ECO:0000256" key="5">
    <source>
        <dbReference type="ARBA" id="ARBA00022475"/>
    </source>
</evidence>
<keyword evidence="8" id="KW-0653">Protein transport</keyword>
<comment type="subcellular location">
    <subcellularLocation>
        <location evidence="1">Cell membrane</location>
        <topology evidence="1">Peripheral membrane protein</topology>
        <orientation evidence="1">Cytoplasmic side</orientation>
    </subcellularLocation>
</comment>
<evidence type="ECO:0000256" key="7">
    <source>
        <dbReference type="ARBA" id="ARBA00022795"/>
    </source>
</evidence>
<keyword evidence="9" id="KW-0342">GTP-binding</keyword>
<keyword evidence="10" id="KW-0472">Membrane</keyword>
<reference evidence="17" key="1">
    <citation type="submission" date="2020-12" db="EMBL/GenBank/DDBJ databases">
        <title>Desulfobium dissulfuricans gen. nov., sp. nov., a novel mesophilic, sulfate-reducing bacterium isolated from a deep-sea hydrothermal vent.</title>
        <authorList>
            <person name="Hashimoto Y."/>
            <person name="Tame A."/>
            <person name="Sawayama S."/>
            <person name="Miyazaki J."/>
            <person name="Takai K."/>
            <person name="Nakagawa S."/>
        </authorList>
    </citation>
    <scope>NUCLEOTIDE SEQUENCE</scope>
    <source>
        <strain evidence="17">GF1</strain>
    </source>
</reference>
<accession>A0A915U910</accession>
<keyword evidence="4" id="KW-0813">Transport</keyword>
<evidence type="ECO:0000313" key="18">
    <source>
        <dbReference type="Proteomes" id="UP001063350"/>
    </source>
</evidence>
<evidence type="ECO:0000313" key="17">
    <source>
        <dbReference type="EMBL" id="BCO08526.1"/>
    </source>
</evidence>
<evidence type="ECO:0000256" key="3">
    <source>
        <dbReference type="ARBA" id="ARBA00014919"/>
    </source>
</evidence>
<dbReference type="InterPro" id="IPR047040">
    <property type="entry name" value="FlhF__GTPase_dom"/>
</dbReference>
<dbReference type="NCBIfam" id="TIGR03499">
    <property type="entry name" value="FlhF"/>
    <property type="match status" value="1"/>
</dbReference>
<dbReference type="InterPro" id="IPR027417">
    <property type="entry name" value="P-loop_NTPase"/>
</dbReference>
<dbReference type="Gene3D" id="3.40.50.300">
    <property type="entry name" value="P-loop containing nucleotide triphosphate hydrolases"/>
    <property type="match status" value="1"/>
</dbReference>
<keyword evidence="11" id="KW-1006">Bacterial flagellum protein export</keyword>
<protein>
    <recommendedName>
        <fullName evidence="3 13">Flagellar biosynthesis protein FlhF</fullName>
    </recommendedName>
</protein>
<keyword evidence="18" id="KW-1185">Reference proteome</keyword>
<dbReference type="SUPFAM" id="SSF52540">
    <property type="entry name" value="P-loop containing nucleoside triphosphate hydrolases"/>
    <property type="match status" value="1"/>
</dbReference>
<dbReference type="PANTHER" id="PTHR43134:SF3">
    <property type="entry name" value="FLAGELLAR BIOSYNTHESIS PROTEIN FLHF"/>
    <property type="match status" value="1"/>
</dbReference>
<sequence>MQVKVFEAQDMASGLKKVKEALGPDALILSTRTVRRGKMGMLGKPILEITAAIDKPWPASETGLPDPERQSLLGQAVVGPEDNELTYEALWKKTESTSSAPGNEAASTADRPDPAIREELSELRNLIHGLSERLAGINNQNVARPYVEPEYLQPPGDQSVADHPIMNRLARLGINSEAASTIAQFTRQNFGDKLPDTATLDDFLTTTITGLFRTSQPLSTKDPGQKRIALIGPTGVGKTTTIAKIAANYLSRHSASIALITIDTYRIAAVEQLKVYGEIMKLPVEVVIRPEDMDRALERHRDKELILIDTAGRSPRNNLDIEEMTGFLRPHLEIENHLVLSATTREEELDEIILRFGCLAIDNLIFTKIDECALLGVLLNMHIKKGTPISFLTNGQRVPEDIITPDPQTIAGLIMDTNRTLHHG</sequence>
<dbReference type="KEGG" id="ddu:GF1_09020"/>
<dbReference type="Pfam" id="PF00448">
    <property type="entry name" value="SRP54"/>
    <property type="match status" value="1"/>
</dbReference>
<dbReference type="RefSeq" id="WP_267928431.1">
    <property type="nucleotide sequence ID" value="NZ_AP024233.1"/>
</dbReference>
<keyword evidence="7" id="KW-1005">Bacterial flagellum biogenesis</keyword>
<evidence type="ECO:0000256" key="6">
    <source>
        <dbReference type="ARBA" id="ARBA00022741"/>
    </source>
</evidence>
<dbReference type="FunFam" id="3.40.50.300:FF:000695">
    <property type="entry name" value="Flagellar biosynthesis regulator FlhF"/>
    <property type="match status" value="1"/>
</dbReference>
<dbReference type="AlphaFoldDB" id="A0A915U910"/>
<keyword evidence="17" id="KW-0282">Flagellum</keyword>
<dbReference type="InterPro" id="IPR000897">
    <property type="entry name" value="SRP54_GTPase_dom"/>
</dbReference>
<dbReference type="SMART" id="SM00382">
    <property type="entry name" value="AAA"/>
    <property type="match status" value="1"/>
</dbReference>
<evidence type="ECO:0000256" key="11">
    <source>
        <dbReference type="ARBA" id="ARBA00023225"/>
    </source>
</evidence>
<comment type="function">
    <text evidence="12">Necessary for flagellar biosynthesis. May be involved in translocation of the flagellum.</text>
</comment>
<dbReference type="SMART" id="SM00962">
    <property type="entry name" value="SRP54"/>
    <property type="match status" value="1"/>
</dbReference>
<dbReference type="GO" id="GO:0044781">
    <property type="term" value="P:bacterial-type flagellum organization"/>
    <property type="evidence" value="ECO:0007669"/>
    <property type="project" value="UniProtKB-UniRule"/>
</dbReference>
<evidence type="ECO:0000256" key="8">
    <source>
        <dbReference type="ARBA" id="ARBA00022927"/>
    </source>
</evidence>
<comment type="similarity">
    <text evidence="2">Belongs to the GTP-binding SRP family.</text>
</comment>
<dbReference type="GO" id="GO:0005886">
    <property type="term" value="C:plasma membrane"/>
    <property type="evidence" value="ECO:0007669"/>
    <property type="project" value="UniProtKB-SubCell"/>
</dbReference>
<evidence type="ECO:0000259" key="16">
    <source>
        <dbReference type="SMART" id="SM00962"/>
    </source>
</evidence>
<evidence type="ECO:0000256" key="9">
    <source>
        <dbReference type="ARBA" id="ARBA00023134"/>
    </source>
</evidence>
<dbReference type="InterPro" id="IPR003593">
    <property type="entry name" value="AAA+_ATPase"/>
</dbReference>
<dbReference type="Gene3D" id="1.20.120.1380">
    <property type="entry name" value="Flagellar FlhF biosynthesis protein, N domain"/>
    <property type="match status" value="1"/>
</dbReference>
<evidence type="ECO:0000256" key="2">
    <source>
        <dbReference type="ARBA" id="ARBA00008531"/>
    </source>
</evidence>
<organism evidence="17 18">
    <name type="scientific">Desulfolithobacter dissulfuricans</name>
    <dbReference type="NCBI Taxonomy" id="2795293"/>
    <lineage>
        <taxon>Bacteria</taxon>
        <taxon>Pseudomonadati</taxon>
        <taxon>Thermodesulfobacteriota</taxon>
        <taxon>Desulfobulbia</taxon>
        <taxon>Desulfobulbales</taxon>
        <taxon>Desulfobulbaceae</taxon>
        <taxon>Desulfolithobacter</taxon>
    </lineage>
</organism>
<dbReference type="CDD" id="cd17873">
    <property type="entry name" value="FlhF"/>
    <property type="match status" value="1"/>
</dbReference>
<evidence type="ECO:0000259" key="15">
    <source>
        <dbReference type="SMART" id="SM00382"/>
    </source>
</evidence>
<evidence type="ECO:0000256" key="10">
    <source>
        <dbReference type="ARBA" id="ARBA00023136"/>
    </source>
</evidence>
<dbReference type="Proteomes" id="UP001063350">
    <property type="component" value="Chromosome"/>
</dbReference>
<dbReference type="GO" id="GO:0005525">
    <property type="term" value="F:GTP binding"/>
    <property type="evidence" value="ECO:0007669"/>
    <property type="project" value="UniProtKB-UniRule"/>
</dbReference>
<dbReference type="PANTHER" id="PTHR43134">
    <property type="entry name" value="SIGNAL RECOGNITION PARTICLE RECEPTOR SUBUNIT ALPHA"/>
    <property type="match status" value="1"/>
</dbReference>
<keyword evidence="5" id="KW-1003">Cell membrane</keyword>
<dbReference type="EMBL" id="AP024233">
    <property type="protein sequence ID" value="BCO08526.1"/>
    <property type="molecule type" value="Genomic_DNA"/>
</dbReference>
<dbReference type="GO" id="GO:0005047">
    <property type="term" value="F:signal recognition particle binding"/>
    <property type="evidence" value="ECO:0007669"/>
    <property type="project" value="TreeGrafter"/>
</dbReference>
<feature type="domain" description="SRP54-type proteins GTP-binding" evidence="16">
    <location>
        <begin position="225"/>
        <end position="416"/>
    </location>
</feature>
<evidence type="ECO:0000256" key="1">
    <source>
        <dbReference type="ARBA" id="ARBA00004413"/>
    </source>
</evidence>